<name>A0A1H5KV98_9MICO</name>
<reference evidence="2" key="1">
    <citation type="submission" date="2016-10" db="EMBL/GenBank/DDBJ databases">
        <authorList>
            <person name="Varghese N."/>
            <person name="Submissions S."/>
        </authorList>
    </citation>
    <scope>NUCLEOTIDE SEQUENCE [LARGE SCALE GENOMIC DNA]</scope>
    <source>
        <strain evidence="2">DSM 21368</strain>
    </source>
</reference>
<protein>
    <recommendedName>
        <fullName evidence="3">DUF2993 domain-containing protein</fullName>
    </recommendedName>
</protein>
<accession>A0A1H5KV98</accession>
<gene>
    <name evidence="1" type="ORF">SAMN04488554_2466</name>
</gene>
<dbReference type="AlphaFoldDB" id="A0A1H5KV98"/>
<evidence type="ECO:0000313" key="2">
    <source>
        <dbReference type="Proteomes" id="UP000199220"/>
    </source>
</evidence>
<dbReference type="EMBL" id="FNTX01000002">
    <property type="protein sequence ID" value="SEE68673.1"/>
    <property type="molecule type" value="Genomic_DNA"/>
</dbReference>
<dbReference type="STRING" id="648782.SAMN04488554_2466"/>
<keyword evidence="2" id="KW-1185">Reference proteome</keyword>
<evidence type="ECO:0000313" key="1">
    <source>
        <dbReference type="EMBL" id="SEE68673.1"/>
    </source>
</evidence>
<sequence>MSRSGKAAIGTVVLLILILGGGYALDRWAVTRAEERITTELTGSFPDAAGVQVQIPGLLFLPQLLSGSLNTVELTADGVRYDGLDVTDVQVLAHGVDVAEPRTVDEVTVIGTVPGATVRAAVAASGRLPEEVTVDVADGAVVATATVLGVPLEATLQPVVSDGELRLEPQTFTLGGLEVDATAVPDGLLGDLGTLEVPLDALPDSLTLTSAEVLGDGVRLEVTGTDIALSSLS</sequence>
<dbReference type="InterPro" id="IPR021373">
    <property type="entry name" value="DUF2993"/>
</dbReference>
<dbReference type="RefSeq" id="WP_175477079.1">
    <property type="nucleotide sequence ID" value="NZ_FNTX01000002.1"/>
</dbReference>
<dbReference type="Proteomes" id="UP000199220">
    <property type="component" value="Unassembled WGS sequence"/>
</dbReference>
<organism evidence="1 2">
    <name type="scientific">Ruania alba</name>
    <dbReference type="NCBI Taxonomy" id="648782"/>
    <lineage>
        <taxon>Bacteria</taxon>
        <taxon>Bacillati</taxon>
        <taxon>Actinomycetota</taxon>
        <taxon>Actinomycetes</taxon>
        <taxon>Micrococcales</taxon>
        <taxon>Ruaniaceae</taxon>
        <taxon>Ruania</taxon>
    </lineage>
</organism>
<evidence type="ECO:0008006" key="3">
    <source>
        <dbReference type="Google" id="ProtNLM"/>
    </source>
</evidence>
<dbReference type="Pfam" id="PF11209">
    <property type="entry name" value="LmeA"/>
    <property type="match status" value="1"/>
</dbReference>
<proteinExistence type="predicted"/>